<accession>A0A162DBG1</accession>
<dbReference type="InterPro" id="IPR000477">
    <property type="entry name" value="RT_dom"/>
</dbReference>
<protein>
    <recommendedName>
        <fullName evidence="1">Reverse transcriptase domain-containing protein</fullName>
    </recommendedName>
</protein>
<organism evidence="2 3">
    <name type="scientific">Daphnia magna</name>
    <dbReference type="NCBI Taxonomy" id="35525"/>
    <lineage>
        <taxon>Eukaryota</taxon>
        <taxon>Metazoa</taxon>
        <taxon>Ecdysozoa</taxon>
        <taxon>Arthropoda</taxon>
        <taxon>Crustacea</taxon>
        <taxon>Branchiopoda</taxon>
        <taxon>Diplostraca</taxon>
        <taxon>Cladocera</taxon>
        <taxon>Anomopoda</taxon>
        <taxon>Daphniidae</taxon>
        <taxon>Daphnia</taxon>
    </lineage>
</organism>
<dbReference type="EMBL" id="LRGB01002951">
    <property type="protein sequence ID" value="KZS05365.1"/>
    <property type="molecule type" value="Genomic_DNA"/>
</dbReference>
<dbReference type="PANTHER" id="PTHR31635">
    <property type="entry name" value="REVERSE TRANSCRIPTASE DOMAIN-CONTAINING PROTEIN-RELATED"/>
    <property type="match status" value="1"/>
</dbReference>
<dbReference type="Proteomes" id="UP000076858">
    <property type="component" value="Unassembled WGS sequence"/>
</dbReference>
<name>A0A162DBG1_9CRUS</name>
<evidence type="ECO:0000313" key="2">
    <source>
        <dbReference type="EMBL" id="KZS05365.1"/>
    </source>
</evidence>
<reference evidence="2 3" key="1">
    <citation type="submission" date="2016-03" db="EMBL/GenBank/DDBJ databases">
        <title>EvidentialGene: Evidence-directed Construction of Genes on Genomes.</title>
        <authorList>
            <person name="Gilbert D.G."/>
            <person name="Choi J.-H."/>
            <person name="Mockaitis K."/>
            <person name="Colbourne J."/>
            <person name="Pfrender M."/>
        </authorList>
    </citation>
    <scope>NUCLEOTIDE SEQUENCE [LARGE SCALE GENOMIC DNA]</scope>
    <source>
        <strain evidence="2 3">Xinb3</strain>
        <tissue evidence="2">Complete organism</tissue>
    </source>
</reference>
<evidence type="ECO:0000313" key="3">
    <source>
        <dbReference type="Proteomes" id="UP000076858"/>
    </source>
</evidence>
<dbReference type="AlphaFoldDB" id="A0A162DBG1"/>
<keyword evidence="3" id="KW-1185">Reference proteome</keyword>
<feature type="domain" description="Reverse transcriptase" evidence="1">
    <location>
        <begin position="210"/>
        <end position="422"/>
    </location>
</feature>
<comment type="caution">
    <text evidence="2">The sequence shown here is derived from an EMBL/GenBank/DDBJ whole genome shotgun (WGS) entry which is preliminary data.</text>
</comment>
<dbReference type="PANTHER" id="PTHR31635:SF196">
    <property type="entry name" value="REVERSE TRANSCRIPTASE DOMAIN-CONTAINING PROTEIN-RELATED"/>
    <property type="match status" value="1"/>
</dbReference>
<evidence type="ECO:0000259" key="1">
    <source>
        <dbReference type="Pfam" id="PF00078"/>
    </source>
</evidence>
<gene>
    <name evidence="2" type="ORF">APZ42_031466</name>
</gene>
<sequence length="422" mass="48782">MCPRKLVNSSKLVLRKSTKHSIMFATLLELGPRNSRIIQPESTKASEKFSIHKWKRKRPSQDQNRCWDELQLSYAVFLYLFHSPFGIETPLSKRQRNHQNFYGKPNPQYQVSKISINRGPRGKYPRSECRLGNSASDLGLWKSLTLIGLSHIFLLVIQGAAMIHTFLKEHRFILTEWDEIAPHLLDMFNHILERGTLTSSRGQAALRLIPKCQDACWISDFRPISILNCDYKITAFVLARRLRHTLPDTTGPHEKGMLFNTKMTGDVMVLPNLWFNVWAMLLSEKTLRKLTAWLTGTSSGGYWRLWVAILLSLDRTMYWIAGISIHNGTELVGDIDDIHSIRQGCPLSMHLFVLYYEPLLIRLSHDLQGIRFFNQKLVIRALIDDVTIFVSCYNDLVIAGRVLELFCQWTKARMNKQKTKIL</sequence>
<proteinExistence type="predicted"/>
<dbReference type="Pfam" id="PF00078">
    <property type="entry name" value="RVT_1"/>
    <property type="match status" value="1"/>
</dbReference>
<dbReference type="STRING" id="35525.A0A162DBG1"/>